<sequence>MADCQNHTGCEFLKQAFLTRQGQYGADEQECCVCTCSCGTTKPSERTPNQDGYINVYVSKCVEDKTSKRALKQDSYVNIFKSSLSGPVRDRKCPYRCALAPPCSLADDNRRQDVREGSH</sequence>
<evidence type="ECO:0000313" key="1">
    <source>
        <dbReference type="EMBL" id="GFN88084.1"/>
    </source>
</evidence>
<proteinExistence type="predicted"/>
<dbReference type="AlphaFoldDB" id="A0AAV3YY21"/>
<organism evidence="1 2">
    <name type="scientific">Plakobranchus ocellatus</name>
    <dbReference type="NCBI Taxonomy" id="259542"/>
    <lineage>
        <taxon>Eukaryota</taxon>
        <taxon>Metazoa</taxon>
        <taxon>Spiralia</taxon>
        <taxon>Lophotrochozoa</taxon>
        <taxon>Mollusca</taxon>
        <taxon>Gastropoda</taxon>
        <taxon>Heterobranchia</taxon>
        <taxon>Euthyneura</taxon>
        <taxon>Panpulmonata</taxon>
        <taxon>Sacoglossa</taxon>
        <taxon>Placobranchoidea</taxon>
        <taxon>Plakobranchidae</taxon>
        <taxon>Plakobranchus</taxon>
    </lineage>
</organism>
<accession>A0AAV3YY21</accession>
<gene>
    <name evidence="1" type="ORF">PoB_001459000</name>
</gene>
<keyword evidence="2" id="KW-1185">Reference proteome</keyword>
<evidence type="ECO:0000313" key="2">
    <source>
        <dbReference type="Proteomes" id="UP000735302"/>
    </source>
</evidence>
<dbReference type="EMBL" id="BLXT01001830">
    <property type="protein sequence ID" value="GFN88084.1"/>
    <property type="molecule type" value="Genomic_DNA"/>
</dbReference>
<name>A0AAV3YY21_9GAST</name>
<reference evidence="1 2" key="1">
    <citation type="journal article" date="2021" name="Elife">
        <title>Chloroplast acquisition without the gene transfer in kleptoplastic sea slugs, Plakobranchus ocellatus.</title>
        <authorList>
            <person name="Maeda T."/>
            <person name="Takahashi S."/>
            <person name="Yoshida T."/>
            <person name="Shimamura S."/>
            <person name="Takaki Y."/>
            <person name="Nagai Y."/>
            <person name="Toyoda A."/>
            <person name="Suzuki Y."/>
            <person name="Arimoto A."/>
            <person name="Ishii H."/>
            <person name="Satoh N."/>
            <person name="Nishiyama T."/>
            <person name="Hasebe M."/>
            <person name="Maruyama T."/>
            <person name="Minagawa J."/>
            <person name="Obokata J."/>
            <person name="Shigenobu S."/>
        </authorList>
    </citation>
    <scope>NUCLEOTIDE SEQUENCE [LARGE SCALE GENOMIC DNA]</scope>
</reference>
<protein>
    <submittedName>
        <fullName evidence="1">Uncharacterized protein</fullName>
    </submittedName>
</protein>
<dbReference type="Proteomes" id="UP000735302">
    <property type="component" value="Unassembled WGS sequence"/>
</dbReference>
<comment type="caution">
    <text evidence="1">The sequence shown here is derived from an EMBL/GenBank/DDBJ whole genome shotgun (WGS) entry which is preliminary data.</text>
</comment>